<comment type="caution">
    <text evidence="2">The sequence shown here is derived from an EMBL/GenBank/DDBJ whole genome shotgun (WGS) entry which is preliminary data.</text>
</comment>
<feature type="transmembrane region" description="Helical" evidence="1">
    <location>
        <begin position="276"/>
        <end position="296"/>
    </location>
</feature>
<evidence type="ECO:0008006" key="4">
    <source>
        <dbReference type="Google" id="ProtNLM"/>
    </source>
</evidence>
<proteinExistence type="predicted"/>
<dbReference type="Proteomes" id="UP000552241">
    <property type="component" value="Unassembled WGS sequence"/>
</dbReference>
<keyword evidence="1" id="KW-1133">Transmembrane helix</keyword>
<reference evidence="2 3" key="1">
    <citation type="submission" date="2020-07" db="EMBL/GenBank/DDBJ databases">
        <title>Moheibacter lacus sp. nov., a member of the family Flavobacteriaceae isolated from freshwater lake sediment.</title>
        <authorList>
            <person name="Liu Y."/>
        </authorList>
    </citation>
    <scope>NUCLEOTIDE SEQUENCE [LARGE SCALE GENOMIC DNA]</scope>
    <source>
        <strain evidence="2 3">BDHS18</strain>
    </source>
</reference>
<dbReference type="EMBL" id="JACDZE010000001">
    <property type="protein sequence ID" value="MBA5629205.1"/>
    <property type="molecule type" value="Genomic_DNA"/>
</dbReference>
<sequence>MTTNSHQNSDSQEIDLSYLTKKSIHFIDHLGYSIYKFFRFLTRNIIIISILIILGAISGYFLDKIMEKTYKQEIIVIPNFGSLNYLYSEIENKKFEEGPISTVEIKPVVDIYQFINDGNNNLEIAKYLSENNIELKNYEEGSNVEKLYKYHLITLTTKGKDLDRKIVNDFITNINQEKYYIERQKVEQKNIEKEIAEIDSSVTEVNRILQKISSPSVNSSDMNIEMYADLNDLITGKKILIRDLGKLNLQKLEQTKVIYDAAIFPNIEVNKLPKTILLPIILFGIFLFVALLKVLFIKYKTKEYQKA</sequence>
<name>A0A838ZQ79_9FLAO</name>
<evidence type="ECO:0000313" key="3">
    <source>
        <dbReference type="Proteomes" id="UP000552241"/>
    </source>
</evidence>
<evidence type="ECO:0000256" key="1">
    <source>
        <dbReference type="SAM" id="Phobius"/>
    </source>
</evidence>
<dbReference type="RefSeq" id="WP_182042769.1">
    <property type="nucleotide sequence ID" value="NZ_JACDZE010000001.1"/>
</dbReference>
<accession>A0A838ZQ79</accession>
<gene>
    <name evidence="2" type="ORF">HU137_05400</name>
</gene>
<keyword evidence="1" id="KW-0812">Transmembrane</keyword>
<protein>
    <recommendedName>
        <fullName evidence="4">Chain length determinant protein</fullName>
    </recommendedName>
</protein>
<evidence type="ECO:0000313" key="2">
    <source>
        <dbReference type="EMBL" id="MBA5629205.1"/>
    </source>
</evidence>
<dbReference type="AlphaFoldDB" id="A0A838ZQ79"/>
<keyword evidence="3" id="KW-1185">Reference proteome</keyword>
<feature type="transmembrane region" description="Helical" evidence="1">
    <location>
        <begin position="45"/>
        <end position="62"/>
    </location>
</feature>
<organism evidence="2 3">
    <name type="scientific">Moheibacter lacus</name>
    <dbReference type="NCBI Taxonomy" id="2745851"/>
    <lineage>
        <taxon>Bacteria</taxon>
        <taxon>Pseudomonadati</taxon>
        <taxon>Bacteroidota</taxon>
        <taxon>Flavobacteriia</taxon>
        <taxon>Flavobacteriales</taxon>
        <taxon>Weeksellaceae</taxon>
        <taxon>Moheibacter</taxon>
    </lineage>
</organism>
<keyword evidence="1" id="KW-0472">Membrane</keyword>